<dbReference type="PROSITE" id="PS51257">
    <property type="entry name" value="PROKAR_LIPOPROTEIN"/>
    <property type="match status" value="1"/>
</dbReference>
<protein>
    <submittedName>
        <fullName evidence="1">Uncharacterized protein</fullName>
    </submittedName>
</protein>
<comment type="caution">
    <text evidence="1">The sequence shown here is derived from an EMBL/GenBank/DDBJ whole genome shotgun (WGS) entry which is preliminary data.</text>
</comment>
<proteinExistence type="predicted"/>
<dbReference type="RefSeq" id="WP_054760234.1">
    <property type="nucleotide sequence ID" value="NZ_AYYR01000117.1"/>
</dbReference>
<dbReference type="Proteomes" id="UP000051845">
    <property type="component" value="Unassembled WGS sequence"/>
</dbReference>
<evidence type="ECO:0000313" key="1">
    <source>
        <dbReference type="EMBL" id="KRM73837.1"/>
    </source>
</evidence>
<sequence length="135" mass="14836">MTKKAKIIGIIVSFMTVACIWTVGQAHAVFAAVRLTSAIQKGTTSQSTRRITVRPTKKLHVVLTAYDENQVTSTKTFTYKIFRYGKVYKTYRVKNGHVATAIKVTPGKYSVRAYDGNNAVTFSGGISSSNAPHFI</sequence>
<dbReference type="AlphaFoldDB" id="A0A0R2B2S6"/>
<dbReference type="PATRIC" id="fig|1423733.4.peg.1094"/>
<gene>
    <name evidence="1" type="ORF">FC82_GL001036</name>
</gene>
<reference evidence="1 2" key="1">
    <citation type="journal article" date="2015" name="Genome Announc.">
        <title>Expanding the biotechnology potential of lactobacilli through comparative genomics of 213 strains and associated genera.</title>
        <authorList>
            <person name="Sun Z."/>
            <person name="Harris H.M."/>
            <person name="McCann A."/>
            <person name="Guo C."/>
            <person name="Argimon S."/>
            <person name="Zhang W."/>
            <person name="Yang X."/>
            <person name="Jeffery I.B."/>
            <person name="Cooney J.C."/>
            <person name="Kagawa T.F."/>
            <person name="Liu W."/>
            <person name="Song Y."/>
            <person name="Salvetti E."/>
            <person name="Wrobel A."/>
            <person name="Rasinkangas P."/>
            <person name="Parkhill J."/>
            <person name="Rea M.C."/>
            <person name="O'Sullivan O."/>
            <person name="Ritari J."/>
            <person name="Douillard F.P."/>
            <person name="Paul Ross R."/>
            <person name="Yang R."/>
            <person name="Briner A.E."/>
            <person name="Felis G.E."/>
            <person name="de Vos W.M."/>
            <person name="Barrangou R."/>
            <person name="Klaenhammer T.R."/>
            <person name="Caufield P.W."/>
            <person name="Cui Y."/>
            <person name="Zhang H."/>
            <person name="O'Toole P.W."/>
        </authorList>
    </citation>
    <scope>NUCLEOTIDE SEQUENCE [LARGE SCALE GENOMIC DNA]</scope>
    <source>
        <strain evidence="1 2">DSM 20515</strain>
    </source>
</reference>
<name>A0A0R2B2S6_SECCO</name>
<dbReference type="EMBL" id="AYYR01000117">
    <property type="protein sequence ID" value="KRM73837.1"/>
    <property type="molecule type" value="Genomic_DNA"/>
</dbReference>
<accession>A0A0R2B2S6</accession>
<evidence type="ECO:0000313" key="2">
    <source>
        <dbReference type="Proteomes" id="UP000051845"/>
    </source>
</evidence>
<organism evidence="1 2">
    <name type="scientific">Secundilactobacillus collinoides DSM 20515 = JCM 1123</name>
    <dbReference type="NCBI Taxonomy" id="1423733"/>
    <lineage>
        <taxon>Bacteria</taxon>
        <taxon>Bacillati</taxon>
        <taxon>Bacillota</taxon>
        <taxon>Bacilli</taxon>
        <taxon>Lactobacillales</taxon>
        <taxon>Lactobacillaceae</taxon>
        <taxon>Secundilactobacillus</taxon>
    </lineage>
</organism>